<dbReference type="GO" id="GO:0016887">
    <property type="term" value="F:ATP hydrolysis activity"/>
    <property type="evidence" value="ECO:0007669"/>
    <property type="project" value="InterPro"/>
</dbReference>
<protein>
    <submittedName>
        <fullName evidence="6">ATP-binding cassette domain-containing protein</fullName>
    </submittedName>
</protein>
<evidence type="ECO:0000256" key="3">
    <source>
        <dbReference type="ARBA" id="ARBA00022840"/>
    </source>
</evidence>
<reference evidence="6" key="1">
    <citation type="journal article" date="2020" name="mSystems">
        <title>Genome- and Community-Level Interaction Insights into Carbon Utilization and Element Cycling Functions of Hydrothermarchaeota in Hydrothermal Sediment.</title>
        <authorList>
            <person name="Zhou Z."/>
            <person name="Liu Y."/>
            <person name="Xu W."/>
            <person name="Pan J."/>
            <person name="Luo Z.H."/>
            <person name="Li M."/>
        </authorList>
    </citation>
    <scope>NUCLEOTIDE SEQUENCE [LARGE SCALE GENOMIC DNA]</scope>
    <source>
        <strain evidence="6">SpSt-637</strain>
        <strain evidence="5">SpSt-667</strain>
    </source>
</reference>
<dbReference type="InterPro" id="IPR027417">
    <property type="entry name" value="P-loop_NTPase"/>
</dbReference>
<comment type="caution">
    <text evidence="6">The sequence shown here is derived from an EMBL/GenBank/DDBJ whole genome shotgun (WGS) entry which is preliminary data.</text>
</comment>
<feature type="domain" description="ABC transporter" evidence="4">
    <location>
        <begin position="4"/>
        <end position="246"/>
    </location>
</feature>
<dbReference type="InterPro" id="IPR050763">
    <property type="entry name" value="ABC_transporter_ATP-binding"/>
</dbReference>
<sequence length="329" mass="36392">MKCIDVIDIKKKYIAKEGLRKNKVVEALNSVTFNVDKGTIHALLGPNGAGKTTMIKILATLLLPDEGIAKVLGFDVVKEADEVRRRIGVVLDVAKGFYSSLSGYENLVFYGLLKGLSFSYARRRTREVLELVGLEAMDASKRSYHTYSLGMRARLAMAKALLTEPELLLLDEPTLGLDVESARTVRKLMVELAKEGRTILVTGHNMFEIEQIADRITIIDKGRVIANGAPQELKDRVGLIHKITLSISGDTSKFLSVIGDKLGIEKLRINDFGENKVVIAYVKAKRGDIVQSIFDVMKSMDIKILDLSIVEPTLEDVYIAIVRGDSNDL</sequence>
<keyword evidence="3 6" id="KW-0067">ATP-binding</keyword>
<dbReference type="PANTHER" id="PTHR42711:SF18">
    <property type="entry name" value="ABC TRANSPORTER, ATP-BINDING PROTEIN"/>
    <property type="match status" value="1"/>
</dbReference>
<dbReference type="GO" id="GO:0005524">
    <property type="term" value="F:ATP binding"/>
    <property type="evidence" value="ECO:0007669"/>
    <property type="project" value="UniProtKB-KW"/>
</dbReference>
<name>A0A7C4NNK2_9CREN</name>
<keyword evidence="2" id="KW-0547">Nucleotide-binding</keyword>
<dbReference type="SUPFAM" id="SSF52540">
    <property type="entry name" value="P-loop containing nucleoside triphosphate hydrolases"/>
    <property type="match status" value="1"/>
</dbReference>
<dbReference type="EMBL" id="DTBD01000064">
    <property type="protein sequence ID" value="HGQ64988.1"/>
    <property type="molecule type" value="Genomic_DNA"/>
</dbReference>
<evidence type="ECO:0000256" key="1">
    <source>
        <dbReference type="ARBA" id="ARBA00022448"/>
    </source>
</evidence>
<evidence type="ECO:0000256" key="2">
    <source>
        <dbReference type="ARBA" id="ARBA00022741"/>
    </source>
</evidence>
<evidence type="ECO:0000313" key="6">
    <source>
        <dbReference type="EMBL" id="HGQ64988.1"/>
    </source>
</evidence>
<organism evidence="6">
    <name type="scientific">Ignisphaera aggregans</name>
    <dbReference type="NCBI Taxonomy" id="334771"/>
    <lineage>
        <taxon>Archaea</taxon>
        <taxon>Thermoproteota</taxon>
        <taxon>Thermoprotei</taxon>
        <taxon>Desulfurococcales</taxon>
        <taxon>Desulfurococcaceae</taxon>
        <taxon>Ignisphaera</taxon>
    </lineage>
</organism>
<dbReference type="EMBL" id="DTCK01000034">
    <property type="protein sequence ID" value="HGQ36107.1"/>
    <property type="molecule type" value="Genomic_DNA"/>
</dbReference>
<dbReference type="PROSITE" id="PS00211">
    <property type="entry name" value="ABC_TRANSPORTER_1"/>
    <property type="match status" value="1"/>
</dbReference>
<dbReference type="InterPro" id="IPR003593">
    <property type="entry name" value="AAA+_ATPase"/>
</dbReference>
<dbReference type="AlphaFoldDB" id="A0A7C4NNK2"/>
<proteinExistence type="predicted"/>
<dbReference type="PROSITE" id="PS50893">
    <property type="entry name" value="ABC_TRANSPORTER_2"/>
    <property type="match status" value="1"/>
</dbReference>
<dbReference type="Gene3D" id="3.40.50.300">
    <property type="entry name" value="P-loop containing nucleotide triphosphate hydrolases"/>
    <property type="match status" value="1"/>
</dbReference>
<dbReference type="SMART" id="SM00382">
    <property type="entry name" value="AAA"/>
    <property type="match status" value="1"/>
</dbReference>
<evidence type="ECO:0000313" key="5">
    <source>
        <dbReference type="EMBL" id="HGQ36107.1"/>
    </source>
</evidence>
<dbReference type="InterPro" id="IPR003439">
    <property type="entry name" value="ABC_transporter-like_ATP-bd"/>
</dbReference>
<keyword evidence="1" id="KW-0813">Transport</keyword>
<accession>A0A7C4NNK2</accession>
<gene>
    <name evidence="6" type="ORF">ENU08_07070</name>
    <name evidence="5" type="ORF">ENU41_05450</name>
</gene>
<dbReference type="Pfam" id="PF00005">
    <property type="entry name" value="ABC_tran"/>
    <property type="match status" value="1"/>
</dbReference>
<dbReference type="PANTHER" id="PTHR42711">
    <property type="entry name" value="ABC TRANSPORTER ATP-BINDING PROTEIN"/>
    <property type="match status" value="1"/>
</dbReference>
<evidence type="ECO:0000259" key="4">
    <source>
        <dbReference type="PROSITE" id="PS50893"/>
    </source>
</evidence>
<dbReference type="InterPro" id="IPR017871">
    <property type="entry name" value="ABC_transporter-like_CS"/>
</dbReference>